<organism evidence="1 2">
    <name type="scientific">Sphaerisporangium siamense</name>
    <dbReference type="NCBI Taxonomy" id="795645"/>
    <lineage>
        <taxon>Bacteria</taxon>
        <taxon>Bacillati</taxon>
        <taxon>Actinomycetota</taxon>
        <taxon>Actinomycetes</taxon>
        <taxon>Streptosporangiales</taxon>
        <taxon>Streptosporangiaceae</taxon>
        <taxon>Sphaerisporangium</taxon>
    </lineage>
</organism>
<evidence type="ECO:0000313" key="1">
    <source>
        <dbReference type="EMBL" id="MBB4699774.1"/>
    </source>
</evidence>
<dbReference type="EMBL" id="JACHND010000001">
    <property type="protein sequence ID" value="MBB4699774.1"/>
    <property type="molecule type" value="Genomic_DNA"/>
</dbReference>
<gene>
    <name evidence="1" type="ORF">BJ982_001318</name>
</gene>
<dbReference type="AlphaFoldDB" id="A0A7W7G8R0"/>
<comment type="caution">
    <text evidence="1">The sequence shown here is derived from an EMBL/GenBank/DDBJ whole genome shotgun (WGS) entry which is preliminary data.</text>
</comment>
<evidence type="ECO:0000313" key="2">
    <source>
        <dbReference type="Proteomes" id="UP000542210"/>
    </source>
</evidence>
<protein>
    <recommendedName>
        <fullName evidence="3">Winged helix DNA-binding domain-containing protein</fullName>
    </recommendedName>
</protein>
<dbReference type="InterPro" id="IPR009351">
    <property type="entry name" value="AlkZ-like"/>
</dbReference>
<dbReference type="PANTHER" id="PTHR38479:SF2">
    <property type="entry name" value="WINGED HELIX DNA-BINDING DOMAIN-CONTAINING PROTEIN"/>
    <property type="match status" value="1"/>
</dbReference>
<keyword evidence="2" id="KW-1185">Reference proteome</keyword>
<proteinExistence type="predicted"/>
<dbReference type="Pfam" id="PF06224">
    <property type="entry name" value="AlkZ-like"/>
    <property type="match status" value="1"/>
</dbReference>
<dbReference type="Proteomes" id="UP000542210">
    <property type="component" value="Unassembled WGS sequence"/>
</dbReference>
<name>A0A7W7G8R0_9ACTN</name>
<sequence length="362" mass="39987">MLTRRALNRALLERQLLLRRHGKTALEAIEHLVGMQSQAPTSPYVNLWTRLRDFEKDDLARLLNDRAVVRVALMRGTIHLVSARDCLELRPVVQPVLDRWARSSHGARLAGADQEEVVALGRKLVEDRPLTFEELAGHLGERWGDGEALSKLVRAKLALVQVPPRGIWGAVSRARHTTAEYWLERPLGDGSAIETMVLRYLAAFGPASIKDMQAWSGLTGLREVVRGLPGLRVHRDEAGVELFDVPDGPLPDPDTETPVRFVGEFDNLLLSHADRARVITEEHRKAVFTVNGIIRATILVDGFVAGTWKIVERGDAATLEITPFTALGPMTRDALAEEGMNLLAFAAPGKSGQDVRFSPGRP</sequence>
<dbReference type="PANTHER" id="PTHR38479">
    <property type="entry name" value="LMO0824 PROTEIN"/>
    <property type="match status" value="1"/>
</dbReference>
<accession>A0A7W7G8R0</accession>
<reference evidence="1 2" key="1">
    <citation type="submission" date="2020-08" db="EMBL/GenBank/DDBJ databases">
        <title>Sequencing the genomes of 1000 actinobacteria strains.</title>
        <authorList>
            <person name="Klenk H.-P."/>
        </authorList>
    </citation>
    <scope>NUCLEOTIDE SEQUENCE [LARGE SCALE GENOMIC DNA]</scope>
    <source>
        <strain evidence="1 2">DSM 45784</strain>
    </source>
</reference>
<dbReference type="RefSeq" id="WP_184877540.1">
    <property type="nucleotide sequence ID" value="NZ_BOOV01000031.1"/>
</dbReference>
<evidence type="ECO:0008006" key="3">
    <source>
        <dbReference type="Google" id="ProtNLM"/>
    </source>
</evidence>